<dbReference type="EMBL" id="JABMOJ010000281">
    <property type="protein sequence ID" value="NQV65199.1"/>
    <property type="molecule type" value="Genomic_DNA"/>
</dbReference>
<protein>
    <submittedName>
        <fullName evidence="1">DUF4892 domain-containing protein</fullName>
    </submittedName>
</protein>
<dbReference type="Pfam" id="PF16234">
    <property type="entry name" value="DUF4892"/>
    <property type="match status" value="1"/>
</dbReference>
<evidence type="ECO:0000313" key="1">
    <source>
        <dbReference type="EMBL" id="NQV65199.1"/>
    </source>
</evidence>
<dbReference type="Proteomes" id="UP000754644">
    <property type="component" value="Unassembled WGS sequence"/>
</dbReference>
<sequence length="311" mass="34304">MDDRYMRIKSNRRVHAAVGLQGGSDLRRVCAALLFAWLPLTVFGAGNEVGIIALYPRAQLVERTEEQAISTHRIMLGALKKVNNEIAPEASRYLQGQRTRNTYLLADEQRSNLVFEFYVEQLERQGQILYQCAGRECGSSNYWANSVFERRILYGPEQFQHYIVGVIDGQYLAIYVAQRATGQVYAHLDIIKPQRDSATAMTELDSVNLLQALSSGAPVKLGLQPEVAVTQRVAAALAGNQTSIVYIVGHDALQRDETLSAAMARTALAAADFRLRLIKLGVDESRLQAYGVGPLAPATDAPARLELLLAD</sequence>
<evidence type="ECO:0000313" key="2">
    <source>
        <dbReference type="Proteomes" id="UP000754644"/>
    </source>
</evidence>
<organism evidence="1 2">
    <name type="scientific">SAR86 cluster bacterium</name>
    <dbReference type="NCBI Taxonomy" id="2030880"/>
    <lineage>
        <taxon>Bacteria</taxon>
        <taxon>Pseudomonadati</taxon>
        <taxon>Pseudomonadota</taxon>
        <taxon>Gammaproteobacteria</taxon>
        <taxon>SAR86 cluster</taxon>
    </lineage>
</organism>
<dbReference type="AlphaFoldDB" id="A0A972VXL7"/>
<gene>
    <name evidence="1" type="ORF">HQ497_07530</name>
</gene>
<proteinExistence type="predicted"/>
<name>A0A972VXL7_9GAMM</name>
<comment type="caution">
    <text evidence="1">The sequence shown here is derived from an EMBL/GenBank/DDBJ whole genome shotgun (WGS) entry which is preliminary data.</text>
</comment>
<reference evidence="1" key="1">
    <citation type="submission" date="2020-05" db="EMBL/GenBank/DDBJ databases">
        <title>Sulfur intermediates as new biogeochemical hubs in an aquatic model microbial ecosystem.</title>
        <authorList>
            <person name="Vigneron A."/>
        </authorList>
    </citation>
    <scope>NUCLEOTIDE SEQUENCE</scope>
    <source>
        <strain evidence="1">Bin.250</strain>
    </source>
</reference>
<accession>A0A972VXL7</accession>
<dbReference type="InterPro" id="IPR032608">
    <property type="entry name" value="DUF4892"/>
</dbReference>